<accession>S7TCQ5</accession>
<feature type="transmembrane region" description="Helical" evidence="7">
    <location>
        <begin position="283"/>
        <end position="304"/>
    </location>
</feature>
<feature type="transmembrane region" description="Helical" evidence="7">
    <location>
        <begin position="316"/>
        <end position="336"/>
    </location>
</feature>
<evidence type="ECO:0000256" key="3">
    <source>
        <dbReference type="ARBA" id="ARBA00022679"/>
    </source>
</evidence>
<protein>
    <recommendedName>
        <fullName evidence="2">histidine kinase</fullName>
        <ecNumber evidence="2">2.7.13.3</ecNumber>
    </recommendedName>
</protein>
<keyword evidence="5" id="KW-0418">Kinase</keyword>
<feature type="transmembrane region" description="Helical" evidence="7">
    <location>
        <begin position="401"/>
        <end position="420"/>
    </location>
</feature>
<keyword evidence="7" id="KW-0812">Transmembrane</keyword>
<keyword evidence="4" id="KW-0547">Nucleotide-binding</keyword>
<evidence type="ECO:0000256" key="1">
    <source>
        <dbReference type="ARBA" id="ARBA00000085"/>
    </source>
</evidence>
<keyword evidence="10" id="KW-1185">Reference proteome</keyword>
<dbReference type="EC" id="2.7.13.3" evidence="2"/>
<dbReference type="InterPro" id="IPR036890">
    <property type="entry name" value="HATPase_C_sf"/>
</dbReference>
<dbReference type="InterPro" id="IPR011623">
    <property type="entry name" value="7TMR_DISM_rcpt_extracell_dom1"/>
</dbReference>
<feature type="transmembrane region" description="Helical" evidence="7">
    <location>
        <begin position="221"/>
        <end position="243"/>
    </location>
</feature>
<feature type="transmembrane region" description="Helical" evidence="7">
    <location>
        <begin position="371"/>
        <end position="395"/>
    </location>
</feature>
<dbReference type="GO" id="GO:0005886">
    <property type="term" value="C:plasma membrane"/>
    <property type="evidence" value="ECO:0007669"/>
    <property type="project" value="TreeGrafter"/>
</dbReference>
<dbReference type="InterPro" id="IPR005467">
    <property type="entry name" value="His_kinase_dom"/>
</dbReference>
<dbReference type="PRINTS" id="PR00344">
    <property type="entry name" value="BCTRLSENSOR"/>
</dbReference>
<dbReference type="SUPFAM" id="SSF55874">
    <property type="entry name" value="ATPase domain of HSP90 chaperone/DNA topoisomerase II/histidine kinase"/>
    <property type="match status" value="1"/>
</dbReference>
<dbReference type="STRING" id="1121439.dsat_2365"/>
<dbReference type="SUPFAM" id="SSF47384">
    <property type="entry name" value="Homodimeric domain of signal transducing histidine kinase"/>
    <property type="match status" value="1"/>
</dbReference>
<dbReference type="PANTHER" id="PTHR44936">
    <property type="entry name" value="SENSOR PROTEIN CREC"/>
    <property type="match status" value="1"/>
</dbReference>
<dbReference type="InterPro" id="IPR036097">
    <property type="entry name" value="HisK_dim/P_sf"/>
</dbReference>
<evidence type="ECO:0000313" key="10">
    <source>
        <dbReference type="Proteomes" id="UP000014975"/>
    </source>
</evidence>
<feature type="transmembrane region" description="Helical" evidence="7">
    <location>
        <begin position="250"/>
        <end position="267"/>
    </location>
</feature>
<keyword evidence="7" id="KW-1133">Transmembrane helix</keyword>
<dbReference type="SMART" id="SM00387">
    <property type="entry name" value="HATPase_c"/>
    <property type="match status" value="1"/>
</dbReference>
<dbReference type="eggNOG" id="COG2205">
    <property type="taxonomic scope" value="Bacteria"/>
</dbReference>
<dbReference type="GO" id="GO:0005524">
    <property type="term" value="F:ATP binding"/>
    <property type="evidence" value="ECO:0007669"/>
    <property type="project" value="UniProtKB-KW"/>
</dbReference>
<dbReference type="Pfam" id="PF02518">
    <property type="entry name" value="HATPase_c"/>
    <property type="match status" value="1"/>
</dbReference>
<keyword evidence="6 9" id="KW-0067">ATP-binding</keyword>
<dbReference type="PROSITE" id="PS50109">
    <property type="entry name" value="HIS_KIN"/>
    <property type="match status" value="1"/>
</dbReference>
<dbReference type="Proteomes" id="UP000014975">
    <property type="component" value="Unassembled WGS sequence"/>
</dbReference>
<dbReference type="PANTHER" id="PTHR44936:SF10">
    <property type="entry name" value="SENSOR PROTEIN RSTB"/>
    <property type="match status" value="1"/>
</dbReference>
<reference evidence="9 10" key="1">
    <citation type="journal article" date="2013" name="Genome Announc.">
        <title>Draft genome sequences for three mercury-methylating, sulfate-reducing bacteria.</title>
        <authorList>
            <person name="Brown S.D."/>
            <person name="Hurt R.A.Jr."/>
            <person name="Gilmour C.C."/>
            <person name="Elias D.A."/>
        </authorList>
    </citation>
    <scope>NUCLEOTIDE SEQUENCE [LARGE SCALE GENOMIC DNA]</scope>
    <source>
        <strain evidence="9 10">DSM 16529</strain>
    </source>
</reference>
<proteinExistence type="predicted"/>
<dbReference type="Gene3D" id="1.10.287.130">
    <property type="match status" value="1"/>
</dbReference>
<evidence type="ECO:0000259" key="8">
    <source>
        <dbReference type="PROSITE" id="PS50109"/>
    </source>
</evidence>
<evidence type="ECO:0000256" key="6">
    <source>
        <dbReference type="ARBA" id="ARBA00022840"/>
    </source>
</evidence>
<comment type="catalytic activity">
    <reaction evidence="1">
        <text>ATP + protein L-histidine = ADP + protein N-phospho-L-histidine.</text>
        <dbReference type="EC" id="2.7.13.3"/>
    </reaction>
</comment>
<gene>
    <name evidence="9" type="ORF">dsat_2365</name>
</gene>
<organism evidence="9 10">
    <name type="scientific">Alkalidesulfovibrio alkalitolerans DSM 16529</name>
    <dbReference type="NCBI Taxonomy" id="1121439"/>
    <lineage>
        <taxon>Bacteria</taxon>
        <taxon>Pseudomonadati</taxon>
        <taxon>Thermodesulfobacteriota</taxon>
        <taxon>Desulfovibrionia</taxon>
        <taxon>Desulfovibrionales</taxon>
        <taxon>Desulfovibrionaceae</taxon>
        <taxon>Alkalidesulfovibrio</taxon>
    </lineage>
</organism>
<dbReference type="CDD" id="cd00075">
    <property type="entry name" value="HATPase"/>
    <property type="match status" value="1"/>
</dbReference>
<feature type="transmembrane region" description="Helical" evidence="7">
    <location>
        <begin position="342"/>
        <end position="362"/>
    </location>
</feature>
<sequence length="664" mass="71479">MTNSYFRPFKKFQMQGARKIQGRRVLPIREALNFSQQRRRWSFWGGLTAFLCLIALVSVTAVRPASAHEISAFVTGAQAGDVDGSIWFEVAWLADPEGNIASSEIARLGHAFRPLPSPFLSQAQEFAALWFRVRLLRPPPSGGLVVEIANSMPQRYELVVVPPAGGAPRVVSSHGRFLHFRLPENTPREFYIRAEGGRPFKFAPRLVPAEDHAGRSALRGLALGAFYGGLAVIGIVNVFFGLLLREPGHAWYAGSLAFLAGAFLFGFDDVAGPIVPLGQNFRAMIPILLGAWLICGIGLTRSFLHTTIRMPRLDRALRIYMVALAAFLPLLAVGPSPTLRPIFLTALLGTPLLALAVGYVALRRGFAPARLFLLAWTLALAVPALPPLMVLFPAIQTRDVSAWLALAVLAQAVVFTASLMDKVRAVQADNIRLMERREAQRQVVAAEHRLFSEISHELAGPLARLGVALDVCAAGQADAATMERMRADHAALAALRGQMIDLSRLAAAAPQEAPFDLAQAAAAAVSRAAFLAGSGAVALEPLARPFVRGDVRLVERALDNLVRNALAHGRPPVLVRILIESDQAVVMVRDEGAGVPEERIETIFAPFERAALDGAPSGSGLGLSIVRRIVEAHGGDVSARNLPGEGFEVRFALPLSPKRPAASA</sequence>
<evidence type="ECO:0000313" key="9">
    <source>
        <dbReference type="EMBL" id="EPR35002.1"/>
    </source>
</evidence>
<dbReference type="PATRIC" id="fig|1121439.3.peg.759"/>
<dbReference type="EMBL" id="ATHI01000005">
    <property type="protein sequence ID" value="EPR35002.1"/>
    <property type="molecule type" value="Genomic_DNA"/>
</dbReference>
<dbReference type="Gene3D" id="3.30.565.10">
    <property type="entry name" value="Histidine kinase-like ATPase, C-terminal domain"/>
    <property type="match status" value="1"/>
</dbReference>
<dbReference type="GO" id="GO:0000155">
    <property type="term" value="F:phosphorelay sensor kinase activity"/>
    <property type="evidence" value="ECO:0007669"/>
    <property type="project" value="InterPro"/>
</dbReference>
<dbReference type="InterPro" id="IPR004358">
    <property type="entry name" value="Sig_transdc_His_kin-like_C"/>
</dbReference>
<evidence type="ECO:0000256" key="2">
    <source>
        <dbReference type="ARBA" id="ARBA00012438"/>
    </source>
</evidence>
<feature type="domain" description="Histidine kinase" evidence="8">
    <location>
        <begin position="453"/>
        <end position="657"/>
    </location>
</feature>
<evidence type="ECO:0000256" key="4">
    <source>
        <dbReference type="ARBA" id="ARBA00022741"/>
    </source>
</evidence>
<evidence type="ECO:0000256" key="5">
    <source>
        <dbReference type="ARBA" id="ARBA00022777"/>
    </source>
</evidence>
<dbReference type="AlphaFoldDB" id="S7TCQ5"/>
<name>S7TCQ5_9BACT</name>
<keyword evidence="3" id="KW-0808">Transferase</keyword>
<dbReference type="Pfam" id="PF07695">
    <property type="entry name" value="7TMR-DISM_7TM"/>
    <property type="match status" value="1"/>
</dbReference>
<keyword evidence="7" id="KW-0472">Membrane</keyword>
<dbReference type="InterPro" id="IPR003594">
    <property type="entry name" value="HATPase_dom"/>
</dbReference>
<dbReference type="InterPro" id="IPR050980">
    <property type="entry name" value="2C_sensor_his_kinase"/>
</dbReference>
<comment type="caution">
    <text evidence="9">The sequence shown here is derived from an EMBL/GenBank/DDBJ whole genome shotgun (WGS) entry which is preliminary data.</text>
</comment>
<evidence type="ECO:0000256" key="7">
    <source>
        <dbReference type="SAM" id="Phobius"/>
    </source>
</evidence>